<comment type="subcellular location">
    <subcellularLocation>
        <location evidence="1">Cell membrane</location>
        <topology evidence="1">Multi-pass membrane protein</topology>
    </subcellularLocation>
</comment>
<dbReference type="Proteomes" id="UP001500394">
    <property type="component" value="Unassembled WGS sequence"/>
</dbReference>
<comment type="caution">
    <text evidence="7">The sequence shown here is derived from an EMBL/GenBank/DDBJ whole genome shotgun (WGS) entry which is preliminary data.</text>
</comment>
<feature type="transmembrane region" description="Helical" evidence="6">
    <location>
        <begin position="377"/>
        <end position="397"/>
    </location>
</feature>
<keyword evidence="4 6" id="KW-1133">Transmembrane helix</keyword>
<feature type="transmembrane region" description="Helical" evidence="6">
    <location>
        <begin position="283"/>
        <end position="302"/>
    </location>
</feature>
<feature type="transmembrane region" description="Helical" evidence="6">
    <location>
        <begin position="202"/>
        <end position="223"/>
    </location>
</feature>
<dbReference type="PANTHER" id="PTHR30250">
    <property type="entry name" value="PST FAMILY PREDICTED COLANIC ACID TRANSPORTER"/>
    <property type="match status" value="1"/>
</dbReference>
<evidence type="ECO:0000256" key="3">
    <source>
        <dbReference type="ARBA" id="ARBA00022692"/>
    </source>
</evidence>
<dbReference type="Pfam" id="PF01943">
    <property type="entry name" value="Polysacc_synt"/>
    <property type="match status" value="1"/>
</dbReference>
<evidence type="ECO:0000313" key="7">
    <source>
        <dbReference type="EMBL" id="GAA4514810.1"/>
    </source>
</evidence>
<feature type="transmembrane region" description="Helical" evidence="6">
    <location>
        <begin position="38"/>
        <end position="57"/>
    </location>
</feature>
<reference evidence="8" key="1">
    <citation type="journal article" date="2019" name="Int. J. Syst. Evol. Microbiol.">
        <title>The Global Catalogue of Microorganisms (GCM) 10K type strain sequencing project: providing services to taxonomists for standard genome sequencing and annotation.</title>
        <authorList>
            <consortium name="The Broad Institute Genomics Platform"/>
            <consortium name="The Broad Institute Genome Sequencing Center for Infectious Disease"/>
            <person name="Wu L."/>
            <person name="Ma J."/>
        </authorList>
    </citation>
    <scope>NUCLEOTIDE SEQUENCE [LARGE SCALE GENOMIC DNA]</scope>
    <source>
        <strain evidence="8">JCM 17858</strain>
    </source>
</reference>
<feature type="transmembrane region" description="Helical" evidence="6">
    <location>
        <begin position="135"/>
        <end position="156"/>
    </location>
</feature>
<feature type="transmembrane region" description="Helical" evidence="6">
    <location>
        <begin position="162"/>
        <end position="181"/>
    </location>
</feature>
<dbReference type="InterPro" id="IPR050833">
    <property type="entry name" value="Poly_Biosynth_Transport"/>
</dbReference>
<accession>A0ABP8R096</accession>
<gene>
    <name evidence="7" type="ORF">GCM10023173_11830</name>
</gene>
<feature type="transmembrane region" description="Helical" evidence="6">
    <location>
        <begin position="104"/>
        <end position="123"/>
    </location>
</feature>
<evidence type="ECO:0000313" key="8">
    <source>
        <dbReference type="Proteomes" id="UP001500394"/>
    </source>
</evidence>
<proteinExistence type="predicted"/>
<organism evidence="7 8">
    <name type="scientific">Sphingobacterium thermophilum</name>
    <dbReference type="NCBI Taxonomy" id="768534"/>
    <lineage>
        <taxon>Bacteria</taxon>
        <taxon>Pseudomonadati</taxon>
        <taxon>Bacteroidota</taxon>
        <taxon>Sphingobacteriia</taxon>
        <taxon>Sphingobacteriales</taxon>
        <taxon>Sphingobacteriaceae</taxon>
        <taxon>Sphingobacterium</taxon>
    </lineage>
</organism>
<evidence type="ECO:0000256" key="1">
    <source>
        <dbReference type="ARBA" id="ARBA00004651"/>
    </source>
</evidence>
<keyword evidence="3 6" id="KW-0812">Transmembrane</keyword>
<feature type="transmembrane region" description="Helical" evidence="6">
    <location>
        <begin position="353"/>
        <end position="371"/>
    </location>
</feature>
<feature type="transmembrane region" description="Helical" evidence="6">
    <location>
        <begin position="243"/>
        <end position="262"/>
    </location>
</feature>
<evidence type="ECO:0000256" key="2">
    <source>
        <dbReference type="ARBA" id="ARBA00022475"/>
    </source>
</evidence>
<name>A0ABP8R096_9SPHI</name>
<dbReference type="PANTHER" id="PTHR30250:SF11">
    <property type="entry name" value="O-ANTIGEN TRANSPORTER-RELATED"/>
    <property type="match status" value="1"/>
</dbReference>
<dbReference type="RefSeq" id="WP_345066052.1">
    <property type="nucleotide sequence ID" value="NZ_BAABGR010000015.1"/>
</dbReference>
<evidence type="ECO:0000256" key="4">
    <source>
        <dbReference type="ARBA" id="ARBA00022989"/>
    </source>
</evidence>
<evidence type="ECO:0000256" key="5">
    <source>
        <dbReference type="ARBA" id="ARBA00023136"/>
    </source>
</evidence>
<feature type="transmembrane region" description="Helical" evidence="6">
    <location>
        <begin position="77"/>
        <end position="98"/>
    </location>
</feature>
<protein>
    <recommendedName>
        <fullName evidence="9">Polysaccharide biosynthesis protein</fullName>
    </recommendedName>
</protein>
<feature type="transmembrane region" description="Helical" evidence="6">
    <location>
        <begin position="12"/>
        <end position="32"/>
    </location>
</feature>
<sequence length="404" mass="46121">MSNLKQNVSWMLIGNVFYAFAQWLQLTIIAKWSEVEILGNFTLYLSIVAPVFMFTNLQLRAVQVTDSVGKWRFSDFFTLRVISCLLSIVIVAIISLIINPKNVFQLFIIVFLKILEGFSEIFNSRQQLNEQMKNVAISFILKGVAVVLGTFLGYFIFDSLSIGLLISLFFVLLVVLYNDYYLCRPIIREKSLVKLNIEKLKALFITSLPLAVVMLIISLNTNVLKYFVEHFLGTAYQGLYSTLSYLLVMGNFIIAAVGQSFIPKLSKLYDTENYRAFKSLSRRFILISFAVGVLTFLISFGWGKQILVILFNKEIANYYKLFQWIMFSGIFMYLASSLGYIMTAMKIFKPQPFINAFVLLLNLVLGFVFIRKFGINGVVYSLIIVFIVQIAATQLLISKALCKK</sequence>
<keyword evidence="5 6" id="KW-0472">Membrane</keyword>
<evidence type="ECO:0000256" key="6">
    <source>
        <dbReference type="SAM" id="Phobius"/>
    </source>
</evidence>
<evidence type="ECO:0008006" key="9">
    <source>
        <dbReference type="Google" id="ProtNLM"/>
    </source>
</evidence>
<dbReference type="InterPro" id="IPR002797">
    <property type="entry name" value="Polysacc_synth"/>
</dbReference>
<feature type="transmembrane region" description="Helical" evidence="6">
    <location>
        <begin position="322"/>
        <end position="341"/>
    </location>
</feature>
<dbReference type="EMBL" id="BAABGR010000015">
    <property type="protein sequence ID" value="GAA4514810.1"/>
    <property type="molecule type" value="Genomic_DNA"/>
</dbReference>
<keyword evidence="8" id="KW-1185">Reference proteome</keyword>
<keyword evidence="2" id="KW-1003">Cell membrane</keyword>